<dbReference type="CDD" id="cd10017">
    <property type="entry name" value="B3_DNA"/>
    <property type="match status" value="1"/>
</dbReference>
<dbReference type="PANTHER" id="PTHR34269:SF11">
    <property type="entry name" value="B3 DOMAIN PROTEIN"/>
    <property type="match status" value="1"/>
</dbReference>
<evidence type="ECO:0000256" key="2">
    <source>
        <dbReference type="ARBA" id="ARBA00023015"/>
    </source>
</evidence>
<proteinExistence type="predicted"/>
<organism evidence="6 7">
    <name type="scientific">Sesamum alatum</name>
    <dbReference type="NCBI Taxonomy" id="300844"/>
    <lineage>
        <taxon>Eukaryota</taxon>
        <taxon>Viridiplantae</taxon>
        <taxon>Streptophyta</taxon>
        <taxon>Embryophyta</taxon>
        <taxon>Tracheophyta</taxon>
        <taxon>Spermatophyta</taxon>
        <taxon>Magnoliopsida</taxon>
        <taxon>eudicotyledons</taxon>
        <taxon>Gunneridae</taxon>
        <taxon>Pentapetalae</taxon>
        <taxon>asterids</taxon>
        <taxon>lamiids</taxon>
        <taxon>Lamiales</taxon>
        <taxon>Pedaliaceae</taxon>
        <taxon>Sesamum</taxon>
    </lineage>
</organism>
<protein>
    <submittedName>
        <fullName evidence="6">Uncharacterized protein</fullName>
    </submittedName>
</protein>
<dbReference type="EMBL" id="JACGWO010000004">
    <property type="protein sequence ID" value="KAK4429892.1"/>
    <property type="molecule type" value="Genomic_DNA"/>
</dbReference>
<keyword evidence="5" id="KW-0539">Nucleus</keyword>
<sequence length="110" mass="12820">MKKVLTLSDVDGSFRLLLAKVLVQKHILPHVMGNPEKGKGVEINIWDVDTALEHMLVLKFWTSSKCFVFAMNRANDFVRRRDLEEKDQIGLRWDDENFCLGFTLLKNKRT</sequence>
<reference evidence="6" key="2">
    <citation type="journal article" date="2024" name="Plant">
        <title>Genomic evolution and insights into agronomic trait innovations of Sesamum species.</title>
        <authorList>
            <person name="Miao H."/>
            <person name="Wang L."/>
            <person name="Qu L."/>
            <person name="Liu H."/>
            <person name="Sun Y."/>
            <person name="Le M."/>
            <person name="Wang Q."/>
            <person name="Wei S."/>
            <person name="Zheng Y."/>
            <person name="Lin W."/>
            <person name="Duan Y."/>
            <person name="Cao H."/>
            <person name="Xiong S."/>
            <person name="Wang X."/>
            <person name="Wei L."/>
            <person name="Li C."/>
            <person name="Ma Q."/>
            <person name="Ju M."/>
            <person name="Zhao R."/>
            <person name="Li G."/>
            <person name="Mu C."/>
            <person name="Tian Q."/>
            <person name="Mei H."/>
            <person name="Zhang T."/>
            <person name="Gao T."/>
            <person name="Zhang H."/>
        </authorList>
    </citation>
    <scope>NUCLEOTIDE SEQUENCE</scope>
    <source>
        <strain evidence="6">3651</strain>
    </source>
</reference>
<evidence type="ECO:0000256" key="4">
    <source>
        <dbReference type="ARBA" id="ARBA00023163"/>
    </source>
</evidence>
<evidence type="ECO:0000313" key="7">
    <source>
        <dbReference type="Proteomes" id="UP001293254"/>
    </source>
</evidence>
<name>A0AAE1YH11_9LAMI</name>
<keyword evidence="2" id="KW-0805">Transcription regulation</keyword>
<accession>A0AAE1YH11</accession>
<dbReference type="PANTHER" id="PTHR34269">
    <property type="entry name" value="TRANSCRIPTION FACTOR B3-DOMAIN FAMILY-RELATED"/>
    <property type="match status" value="1"/>
</dbReference>
<dbReference type="Proteomes" id="UP001293254">
    <property type="component" value="Unassembled WGS sequence"/>
</dbReference>
<keyword evidence="4" id="KW-0804">Transcription</keyword>
<dbReference type="GO" id="GO:0005634">
    <property type="term" value="C:nucleus"/>
    <property type="evidence" value="ECO:0007669"/>
    <property type="project" value="UniProtKB-SubCell"/>
</dbReference>
<comment type="subcellular location">
    <subcellularLocation>
        <location evidence="1">Nucleus</location>
    </subcellularLocation>
</comment>
<gene>
    <name evidence="6" type="ORF">Salat_1289900</name>
</gene>
<evidence type="ECO:0000256" key="3">
    <source>
        <dbReference type="ARBA" id="ARBA00023125"/>
    </source>
</evidence>
<evidence type="ECO:0000256" key="5">
    <source>
        <dbReference type="ARBA" id="ARBA00023242"/>
    </source>
</evidence>
<keyword evidence="7" id="KW-1185">Reference proteome</keyword>
<comment type="caution">
    <text evidence="6">The sequence shown here is derived from an EMBL/GenBank/DDBJ whole genome shotgun (WGS) entry which is preliminary data.</text>
</comment>
<dbReference type="GO" id="GO:0003677">
    <property type="term" value="F:DNA binding"/>
    <property type="evidence" value="ECO:0007669"/>
    <property type="project" value="UniProtKB-KW"/>
</dbReference>
<dbReference type="InterPro" id="IPR051442">
    <property type="entry name" value="B3_domain"/>
</dbReference>
<reference evidence="6" key="1">
    <citation type="submission" date="2020-06" db="EMBL/GenBank/DDBJ databases">
        <authorList>
            <person name="Li T."/>
            <person name="Hu X."/>
            <person name="Zhang T."/>
            <person name="Song X."/>
            <person name="Zhang H."/>
            <person name="Dai N."/>
            <person name="Sheng W."/>
            <person name="Hou X."/>
            <person name="Wei L."/>
        </authorList>
    </citation>
    <scope>NUCLEOTIDE SEQUENCE</scope>
    <source>
        <strain evidence="6">3651</strain>
        <tissue evidence="6">Leaf</tissue>
    </source>
</reference>
<evidence type="ECO:0000313" key="6">
    <source>
        <dbReference type="EMBL" id="KAK4429892.1"/>
    </source>
</evidence>
<dbReference type="SUPFAM" id="SSF101936">
    <property type="entry name" value="DNA-binding pseudobarrel domain"/>
    <property type="match status" value="1"/>
</dbReference>
<dbReference type="AlphaFoldDB" id="A0AAE1YH11"/>
<dbReference type="InterPro" id="IPR015300">
    <property type="entry name" value="DNA-bd_pseudobarrel_sf"/>
</dbReference>
<dbReference type="Gene3D" id="2.40.330.10">
    <property type="entry name" value="DNA-binding pseudobarrel domain"/>
    <property type="match status" value="1"/>
</dbReference>
<keyword evidence="3" id="KW-0238">DNA-binding</keyword>
<dbReference type="InterPro" id="IPR003340">
    <property type="entry name" value="B3_DNA-bd"/>
</dbReference>
<evidence type="ECO:0000256" key="1">
    <source>
        <dbReference type="ARBA" id="ARBA00004123"/>
    </source>
</evidence>